<evidence type="ECO:0000256" key="2">
    <source>
        <dbReference type="ARBA" id="ARBA00011974"/>
    </source>
</evidence>
<dbReference type="Pfam" id="PF01048">
    <property type="entry name" value="PNP_UDP_1"/>
    <property type="match status" value="1"/>
</dbReference>
<dbReference type="EMBL" id="JACHGF010000019">
    <property type="protein sequence ID" value="MBB5287517.1"/>
    <property type="molecule type" value="Genomic_DNA"/>
</dbReference>
<evidence type="ECO:0000313" key="9">
    <source>
        <dbReference type="Proteomes" id="UP000557307"/>
    </source>
</evidence>
<accession>A0A840U195</accession>
<gene>
    <name evidence="8" type="ORF">HNQ92_005681</name>
</gene>
<dbReference type="InterPro" id="IPR010049">
    <property type="entry name" value="MTA_SAH_Nsdase"/>
</dbReference>
<dbReference type="InterPro" id="IPR000845">
    <property type="entry name" value="Nucleoside_phosphorylase_d"/>
</dbReference>
<keyword evidence="8" id="KW-0326">Glycosidase</keyword>
<dbReference type="EC" id="3.2.2.9" evidence="2"/>
<dbReference type="AlphaFoldDB" id="A0A840U195"/>
<dbReference type="InterPro" id="IPR035994">
    <property type="entry name" value="Nucleoside_phosphorylase_sf"/>
</dbReference>
<keyword evidence="6" id="KW-0732">Signal</keyword>
<dbReference type="CDD" id="cd09008">
    <property type="entry name" value="MTAN"/>
    <property type="match status" value="1"/>
</dbReference>
<reference evidence="8 9" key="1">
    <citation type="submission" date="2020-08" db="EMBL/GenBank/DDBJ databases">
        <title>Genomic Encyclopedia of Type Strains, Phase IV (KMG-IV): sequencing the most valuable type-strain genomes for metagenomic binning, comparative biology and taxonomic classification.</title>
        <authorList>
            <person name="Goeker M."/>
        </authorList>
    </citation>
    <scope>NUCLEOTIDE SEQUENCE [LARGE SCALE GENOMIC DNA]</scope>
    <source>
        <strain evidence="8 9">DSM 105074</strain>
    </source>
</reference>
<evidence type="ECO:0000259" key="7">
    <source>
        <dbReference type="Pfam" id="PF01048"/>
    </source>
</evidence>
<proteinExistence type="predicted"/>
<keyword evidence="9" id="KW-1185">Reference proteome</keyword>
<keyword evidence="3" id="KW-0028">Amino-acid biosynthesis</keyword>
<evidence type="ECO:0000256" key="1">
    <source>
        <dbReference type="ARBA" id="ARBA00004945"/>
    </source>
</evidence>
<dbReference type="Gene3D" id="3.40.50.1580">
    <property type="entry name" value="Nucleoside phosphorylase domain"/>
    <property type="match status" value="1"/>
</dbReference>
<keyword evidence="4 8" id="KW-0378">Hydrolase</keyword>
<dbReference type="GO" id="GO:0019284">
    <property type="term" value="P:L-methionine salvage from S-adenosylmethionine"/>
    <property type="evidence" value="ECO:0007669"/>
    <property type="project" value="TreeGrafter"/>
</dbReference>
<dbReference type="NCBIfam" id="NF004079">
    <property type="entry name" value="PRK05584.1"/>
    <property type="match status" value="1"/>
</dbReference>
<comment type="caution">
    <text evidence="8">The sequence shown here is derived from an EMBL/GenBank/DDBJ whole genome shotgun (WGS) entry which is preliminary data.</text>
</comment>
<name>A0A840U195_9BACT</name>
<dbReference type="UniPathway" id="UPA00904">
    <property type="reaction ID" value="UER00871"/>
</dbReference>
<evidence type="ECO:0000313" key="8">
    <source>
        <dbReference type="EMBL" id="MBB5287517.1"/>
    </source>
</evidence>
<dbReference type="GO" id="GO:0005829">
    <property type="term" value="C:cytosol"/>
    <property type="evidence" value="ECO:0007669"/>
    <property type="project" value="TreeGrafter"/>
</dbReference>
<evidence type="ECO:0000256" key="3">
    <source>
        <dbReference type="ARBA" id="ARBA00022605"/>
    </source>
</evidence>
<dbReference type="Proteomes" id="UP000557307">
    <property type="component" value="Unassembled WGS sequence"/>
</dbReference>
<organism evidence="8 9">
    <name type="scientific">Rhabdobacter roseus</name>
    <dbReference type="NCBI Taxonomy" id="1655419"/>
    <lineage>
        <taxon>Bacteria</taxon>
        <taxon>Pseudomonadati</taxon>
        <taxon>Bacteroidota</taxon>
        <taxon>Cytophagia</taxon>
        <taxon>Cytophagales</taxon>
        <taxon>Cytophagaceae</taxon>
        <taxon>Rhabdobacter</taxon>
    </lineage>
</organism>
<feature type="signal peptide" evidence="6">
    <location>
        <begin position="1"/>
        <end position="25"/>
    </location>
</feature>
<protein>
    <recommendedName>
        <fullName evidence="2">adenosylhomocysteine nucleosidase</fullName>
        <ecNumber evidence="2">3.2.2.9</ecNumber>
    </recommendedName>
</protein>
<evidence type="ECO:0000256" key="4">
    <source>
        <dbReference type="ARBA" id="ARBA00022801"/>
    </source>
</evidence>
<feature type="domain" description="Nucleoside phosphorylase" evidence="7">
    <location>
        <begin position="36"/>
        <end position="274"/>
    </location>
</feature>
<dbReference type="PANTHER" id="PTHR46832:SF1">
    <property type="entry name" value="5'-METHYLTHIOADENOSINE_S-ADENOSYLHOMOCYSTEINE NUCLEOSIDASE"/>
    <property type="match status" value="1"/>
</dbReference>
<dbReference type="SUPFAM" id="SSF53167">
    <property type="entry name" value="Purine and uridine phosphorylases"/>
    <property type="match status" value="1"/>
</dbReference>
<dbReference type="GO" id="GO:0019509">
    <property type="term" value="P:L-methionine salvage from methylthioadenosine"/>
    <property type="evidence" value="ECO:0007669"/>
    <property type="project" value="UniProtKB-UniPathway"/>
</dbReference>
<evidence type="ECO:0000256" key="5">
    <source>
        <dbReference type="ARBA" id="ARBA00023167"/>
    </source>
</evidence>
<evidence type="ECO:0000256" key="6">
    <source>
        <dbReference type="SAM" id="SignalP"/>
    </source>
</evidence>
<keyword evidence="5" id="KW-0486">Methionine biosynthesis</keyword>
<feature type="chain" id="PRO_5032587156" description="adenosylhomocysteine nucleosidase" evidence="6">
    <location>
        <begin position="26"/>
        <end position="277"/>
    </location>
</feature>
<dbReference type="NCBIfam" id="TIGR01704">
    <property type="entry name" value="MTA_SAH-Nsdase"/>
    <property type="match status" value="1"/>
</dbReference>
<dbReference type="PANTHER" id="PTHR46832">
    <property type="entry name" value="5'-METHYLTHIOADENOSINE/S-ADENOSYLHOMOCYSTEINE NUCLEOSIDASE"/>
    <property type="match status" value="1"/>
</dbReference>
<dbReference type="RefSeq" id="WP_184179841.1">
    <property type="nucleotide sequence ID" value="NZ_JACHGF010000019.1"/>
</dbReference>
<dbReference type="GO" id="GO:0008782">
    <property type="term" value="F:adenosylhomocysteine nucleosidase activity"/>
    <property type="evidence" value="ECO:0007669"/>
    <property type="project" value="UniProtKB-EC"/>
</dbReference>
<comment type="pathway">
    <text evidence="1">Amino-acid biosynthesis; L-methionine biosynthesis via salvage pathway; S-methyl-5-thio-alpha-D-ribose 1-phosphate from S-methyl-5'-thioadenosine (hydrolase route): step 1/2.</text>
</comment>
<dbReference type="GO" id="GO:0009164">
    <property type="term" value="P:nucleoside catabolic process"/>
    <property type="evidence" value="ECO:0007669"/>
    <property type="project" value="InterPro"/>
</dbReference>
<dbReference type="GO" id="GO:0008930">
    <property type="term" value="F:methylthioadenosine nucleosidase activity"/>
    <property type="evidence" value="ECO:0007669"/>
    <property type="project" value="InterPro"/>
</dbReference>
<sequence length="277" mass="30203">MLYFAKNCALVVFLLLVGTCGPATAQVYKTRPLTLLLGAFNDEVKLLEQTVEKPRVYQIHGIKFTRGKLHGRDVVIALTGVGKVNAAMTTTLALQYFRPAEVLFTGIAGGLNPDLQPGDIVIGGEVAHHDFGYVSFQNVATRQTRNPISGEFNPAFFPADSALLAKTRRAVDQVPLEAISASSRVPRVMVGRIVTGDVFVSSEEKVRQLRTDYQADATEMEGAAVAQICWQQQVPCLVIRSLSDKADGTAREDMLRFVKVAARNSAALVQEVVRSIR</sequence>